<evidence type="ECO:0000313" key="7">
    <source>
        <dbReference type="EMBL" id="BAO39153.2"/>
    </source>
</evidence>
<evidence type="ECO:0000313" key="8">
    <source>
        <dbReference type="Proteomes" id="UP000065495"/>
    </source>
</evidence>
<dbReference type="AlphaFoldDB" id="W0T7W8"/>
<dbReference type="OrthoDB" id="1658at2759"/>
<dbReference type="Gene3D" id="1.25.40.120">
    <property type="entry name" value="Protein prenylyltransferase"/>
    <property type="match status" value="1"/>
</dbReference>
<evidence type="ECO:0000256" key="1">
    <source>
        <dbReference type="ARBA" id="ARBA00006734"/>
    </source>
</evidence>
<dbReference type="GO" id="GO:0005968">
    <property type="term" value="C:Rab-protein geranylgeranyltransferase complex"/>
    <property type="evidence" value="ECO:0007669"/>
    <property type="project" value="TreeGrafter"/>
</dbReference>
<evidence type="ECO:0000256" key="3">
    <source>
        <dbReference type="ARBA" id="ARBA00022679"/>
    </source>
</evidence>
<accession>W0T7W8</accession>
<dbReference type="GeneID" id="34715156"/>
<dbReference type="GO" id="GO:0097354">
    <property type="term" value="P:prenylation"/>
    <property type="evidence" value="ECO:0007669"/>
    <property type="project" value="UniProtKB-UniRule"/>
</dbReference>
<dbReference type="PROSITE" id="PS51147">
    <property type="entry name" value="PFTA"/>
    <property type="match status" value="5"/>
</dbReference>
<keyword evidence="4" id="KW-0677">Repeat</keyword>
<dbReference type="RefSeq" id="XP_022675011.1">
    <property type="nucleotide sequence ID" value="XM_022818333.1"/>
</dbReference>
<dbReference type="SUPFAM" id="SSF48439">
    <property type="entry name" value="Protein prenylyltransferase"/>
    <property type="match status" value="1"/>
</dbReference>
<evidence type="ECO:0000256" key="4">
    <source>
        <dbReference type="ARBA" id="ARBA00022737"/>
    </source>
</evidence>
<protein>
    <recommendedName>
        <fullName evidence="6">Geranylgeranyl transferase type-2 subunit alpha</fullName>
        <ecNumber evidence="6">2.5.1.60</ecNumber>
    </recommendedName>
    <alternativeName>
        <fullName evidence="6">Geranylgeranyl transferase type II subunit alpha</fullName>
    </alternativeName>
</protein>
<dbReference type="KEGG" id="kmx:KLMA_20695"/>
<organism evidence="7 8">
    <name type="scientific">Kluyveromyces marxianus (strain DMKU3-1042 / BCC 29191 / NBRC 104275)</name>
    <name type="common">Yeast</name>
    <name type="synonym">Candida kefyr</name>
    <dbReference type="NCBI Taxonomy" id="1003335"/>
    <lineage>
        <taxon>Eukaryota</taxon>
        <taxon>Fungi</taxon>
        <taxon>Dikarya</taxon>
        <taxon>Ascomycota</taxon>
        <taxon>Saccharomycotina</taxon>
        <taxon>Saccharomycetes</taxon>
        <taxon>Saccharomycetales</taxon>
        <taxon>Saccharomycetaceae</taxon>
        <taxon>Kluyveromyces</taxon>
    </lineage>
</organism>
<comment type="function">
    <text evidence="6">Catalyzes the transfer of a geranyl-geranyl moiety from geranyl-geranyl pyrophosphate to cysteines occuring in specific C-terminal amino acid sequences.</text>
</comment>
<dbReference type="GO" id="GO:0004663">
    <property type="term" value="F:Rab geranylgeranyltransferase activity"/>
    <property type="evidence" value="ECO:0007669"/>
    <property type="project" value="UniProtKB-UniRule"/>
</dbReference>
<dbReference type="EMBL" id="AP012214">
    <property type="protein sequence ID" value="BAO39153.2"/>
    <property type="molecule type" value="Genomic_DNA"/>
</dbReference>
<sequence length="327" mass="39377">MHGVKRREWTKELLRQKREKERQEILDYRSLTDEVLALKDRGVLDADSLLKTTRLLNANPELNVVWNYRRQIIKSLSSTLDVGFWDGELMFTMEKLKTHPKVYWIWNHRVWCLENYPNSPLKIWLTELGILSKLLEMDARNFHGWHYRRFIVRNLERIKQESLDSDEFAYTTKKINQNISNFSAWFQRTALIENMIERNEISNIDSFIDSELEYIKNAMFTDAEDQSVWTYLIWFIRDSALKEHMKQEKYSSILKEFTENIILINNDDISFSGKENIWCLKTLLVIEDIQCNVLHEDIQPKSKEYLEKLIIIDPLRRNRYKFQLESL</sequence>
<comment type="catalytic activity">
    <reaction evidence="5 6">
        <text>geranylgeranyl diphosphate + L-cysteinyl-[protein] = S-geranylgeranyl-L-cysteinyl-[protein] + diphosphate</text>
        <dbReference type="Rhea" id="RHEA:21240"/>
        <dbReference type="Rhea" id="RHEA-COMP:10131"/>
        <dbReference type="Rhea" id="RHEA-COMP:11537"/>
        <dbReference type="ChEBI" id="CHEBI:29950"/>
        <dbReference type="ChEBI" id="CHEBI:33019"/>
        <dbReference type="ChEBI" id="CHEBI:57533"/>
        <dbReference type="ChEBI" id="CHEBI:86021"/>
        <dbReference type="EC" id="2.5.1.60"/>
    </reaction>
</comment>
<dbReference type="Proteomes" id="UP000065495">
    <property type="component" value="Chromosome 2"/>
</dbReference>
<proteinExistence type="inferred from homology"/>
<keyword evidence="2 6" id="KW-0637">Prenyltransferase</keyword>
<dbReference type="PANTHER" id="PTHR11129">
    <property type="entry name" value="PROTEIN FARNESYLTRANSFERASE ALPHA SUBUNIT/RAB GERANYLGERANYL TRANSFERASE ALPHA SUBUNIT"/>
    <property type="match status" value="1"/>
</dbReference>
<dbReference type="EC" id="2.5.1.60" evidence="6"/>
<evidence type="ECO:0000256" key="6">
    <source>
        <dbReference type="RuleBase" id="RU367120"/>
    </source>
</evidence>
<evidence type="ECO:0000256" key="2">
    <source>
        <dbReference type="ARBA" id="ARBA00022602"/>
    </source>
</evidence>
<dbReference type="Pfam" id="PF01239">
    <property type="entry name" value="PPTA"/>
    <property type="match status" value="4"/>
</dbReference>
<gene>
    <name evidence="7" type="primary">BET4</name>
    <name evidence="7" type="ORF">KLMA_20695</name>
</gene>
<reference evidence="7 8" key="1">
    <citation type="journal article" date="2015" name="Biotechnol. Biofuels">
        <title>Genetic basis of the highly efficient yeast Kluyveromyces marxianus: complete genome sequence and transcriptome analyses.</title>
        <authorList>
            <person name="Lertwattanasakul N."/>
            <person name="Kosaka T."/>
            <person name="Hosoyama A."/>
            <person name="Suzuki Y."/>
            <person name="Rodrussamee N."/>
            <person name="Matsutani M."/>
            <person name="Murata M."/>
            <person name="Fujimoto N."/>
            <person name="Suprayogi"/>
            <person name="Tsuchikane K."/>
            <person name="Limtong S."/>
            <person name="Fujita N."/>
            <person name="Yamada M."/>
        </authorList>
    </citation>
    <scope>NUCLEOTIDE SEQUENCE [LARGE SCALE GENOMIC DNA]</scope>
    <source>
        <strain evidence="8">DMKU3-1042 / BCC 29191 / NBRC 104275</strain>
    </source>
</reference>
<evidence type="ECO:0000256" key="5">
    <source>
        <dbReference type="ARBA" id="ARBA00047658"/>
    </source>
</evidence>
<comment type="similarity">
    <text evidence="1 6">Belongs to the protein prenyltransferase subunit alpha family.</text>
</comment>
<dbReference type="InterPro" id="IPR002088">
    <property type="entry name" value="Prenyl_trans_a"/>
</dbReference>
<keyword evidence="3 6" id="KW-0808">Transferase</keyword>
<dbReference type="PANTHER" id="PTHR11129:SF2">
    <property type="entry name" value="GERANYLGERANYL TRANSFERASE TYPE-2 SUBUNIT ALPHA"/>
    <property type="match status" value="1"/>
</dbReference>
<dbReference type="VEuPathDB" id="FungiDB:KLMA_20695"/>
<name>W0T7W8_KLUMD</name>